<proteinExistence type="predicted"/>
<reference evidence="1" key="1">
    <citation type="submission" date="2022-07" db="EMBL/GenBank/DDBJ databases">
        <title>Fungi with potential for degradation of polypropylene.</title>
        <authorList>
            <person name="Gostincar C."/>
        </authorList>
    </citation>
    <scope>NUCLEOTIDE SEQUENCE</scope>
    <source>
        <strain evidence="1">EXF-13308</strain>
    </source>
</reference>
<evidence type="ECO:0000313" key="2">
    <source>
        <dbReference type="Proteomes" id="UP001174694"/>
    </source>
</evidence>
<evidence type="ECO:0000313" key="1">
    <source>
        <dbReference type="EMBL" id="KAJ9131031.1"/>
    </source>
</evidence>
<dbReference type="Proteomes" id="UP001174694">
    <property type="component" value="Unassembled WGS sequence"/>
</dbReference>
<name>A0AA38R6X2_9PEZI</name>
<keyword evidence="2" id="KW-1185">Reference proteome</keyword>
<dbReference type="EMBL" id="JANBVO010000074">
    <property type="protein sequence ID" value="KAJ9131031.1"/>
    <property type="molecule type" value="Genomic_DNA"/>
</dbReference>
<sequence>MSHILNALLSSTRISHDIAMRTLGCLIDENYHDLAVLHQSTWEQRTEVLTKGGYVRYREKTATFLGDLAILVENKYNDDAANILPRDEAGEGARTTLSARLKEIKGLGPMGTEIFLGSIQHFFENVAPFLDSRSKKTAIAIRFGEDVDTIFAALQKNTASMAKLEVALTRIRLEKREGEFTRDIVNS</sequence>
<gene>
    <name evidence="1" type="ORF">NKR23_g11913</name>
</gene>
<comment type="caution">
    <text evidence="1">The sequence shown here is derived from an EMBL/GenBank/DDBJ whole genome shotgun (WGS) entry which is preliminary data.</text>
</comment>
<accession>A0AA38R6X2</accession>
<dbReference type="AlphaFoldDB" id="A0AA38R6X2"/>
<organism evidence="1 2">
    <name type="scientific">Pleurostoma richardsiae</name>
    <dbReference type="NCBI Taxonomy" id="41990"/>
    <lineage>
        <taxon>Eukaryota</taxon>
        <taxon>Fungi</taxon>
        <taxon>Dikarya</taxon>
        <taxon>Ascomycota</taxon>
        <taxon>Pezizomycotina</taxon>
        <taxon>Sordariomycetes</taxon>
        <taxon>Sordariomycetidae</taxon>
        <taxon>Calosphaeriales</taxon>
        <taxon>Pleurostomataceae</taxon>
        <taxon>Pleurostoma</taxon>
    </lineage>
</organism>
<protein>
    <submittedName>
        <fullName evidence="1">Uncharacterized protein</fullName>
    </submittedName>
</protein>